<proteinExistence type="predicted"/>
<feature type="region of interest" description="Disordered" evidence="1">
    <location>
        <begin position="1"/>
        <end position="23"/>
    </location>
</feature>
<evidence type="ECO:0000313" key="2">
    <source>
        <dbReference type="EMBL" id="AXB42857.1"/>
    </source>
</evidence>
<reference evidence="2 3" key="1">
    <citation type="submission" date="2016-04" db="EMBL/GenBank/DDBJ databases">
        <title>Complete genome sequence and analysis of deep-sea sediment isolate, Amycolatopsis sp. WP1.</title>
        <authorList>
            <person name="Wang H."/>
            <person name="Chen S."/>
            <person name="Wu Q."/>
        </authorList>
    </citation>
    <scope>NUCLEOTIDE SEQUENCE [LARGE SCALE GENOMIC DNA]</scope>
    <source>
        <strain evidence="2 3">WP1</strain>
    </source>
</reference>
<keyword evidence="3" id="KW-1185">Reference proteome</keyword>
<sequence length="390" mass="42884">MAGEQHLTHNAAGPVATAHHHGSHRHLLRTAEAGNRTAPVDAIIVPTARHGSALRPAIELAARLDCTLVTLCSKWSSADTIADLAERRGTGLLAIETEHLRPAVLPAFRTSELLRGQPYERREDTSDKRNLGLLLARLAGWERVVFLDDDILVPDAADLERAAALTEDHAGVGLAIGGYPDNSVVCHAYREAGGKQDTFIGGGALAVGRGSLTSFFPNIYNEDWFFLLNEHGLGRTAVAGHAVQKEYDPFAHELRARLEELGDCLAEGLFWLLDTEGTIQRAGRRGYWRDFLDRREKFISEVIAMVTSRVPEDARRARMLKSLKAARGRCQIIPPELCVDYVGAWREDRHSWRSHSDDLDRQAGVARGVRIAVKVLGLEGLTTRVAQPVA</sequence>
<dbReference type="OrthoDB" id="3211607at2"/>
<evidence type="ECO:0000256" key="1">
    <source>
        <dbReference type="SAM" id="MobiDB-lite"/>
    </source>
</evidence>
<organism evidence="2 3">
    <name type="scientific">Amycolatopsis albispora</name>
    <dbReference type="NCBI Taxonomy" id="1804986"/>
    <lineage>
        <taxon>Bacteria</taxon>
        <taxon>Bacillati</taxon>
        <taxon>Actinomycetota</taxon>
        <taxon>Actinomycetes</taxon>
        <taxon>Pseudonocardiales</taxon>
        <taxon>Pseudonocardiaceae</taxon>
        <taxon>Amycolatopsis</taxon>
    </lineage>
</organism>
<gene>
    <name evidence="2" type="ORF">A4R43_10175</name>
</gene>
<dbReference type="Proteomes" id="UP000250434">
    <property type="component" value="Chromosome"/>
</dbReference>
<dbReference type="EMBL" id="CP015163">
    <property type="protein sequence ID" value="AXB42857.1"/>
    <property type="molecule type" value="Genomic_DNA"/>
</dbReference>
<accession>A0A344L483</accession>
<dbReference type="InterPro" id="IPR029044">
    <property type="entry name" value="Nucleotide-diphossugar_trans"/>
</dbReference>
<dbReference type="AlphaFoldDB" id="A0A344L483"/>
<evidence type="ECO:0000313" key="3">
    <source>
        <dbReference type="Proteomes" id="UP000250434"/>
    </source>
</evidence>
<evidence type="ECO:0008006" key="4">
    <source>
        <dbReference type="Google" id="ProtNLM"/>
    </source>
</evidence>
<dbReference type="KEGG" id="aab:A4R43_10175"/>
<protein>
    <recommendedName>
        <fullName evidence="4">Glycosyltransferase</fullName>
    </recommendedName>
</protein>
<name>A0A344L483_9PSEU</name>
<dbReference type="SUPFAM" id="SSF53448">
    <property type="entry name" value="Nucleotide-diphospho-sugar transferases"/>
    <property type="match status" value="1"/>
</dbReference>